<evidence type="ECO:0000256" key="4">
    <source>
        <dbReference type="SAM" id="MobiDB-lite"/>
    </source>
</evidence>
<protein>
    <submittedName>
        <fullName evidence="5">Uncharacterized protein</fullName>
    </submittedName>
</protein>
<keyword evidence="1" id="KW-0677">Repeat</keyword>
<feature type="compositionally biased region" description="Low complexity" evidence="4">
    <location>
        <begin position="29"/>
        <end position="40"/>
    </location>
</feature>
<feature type="coiled-coil region" evidence="3">
    <location>
        <begin position="621"/>
        <end position="648"/>
    </location>
</feature>
<dbReference type="InterPro" id="IPR002110">
    <property type="entry name" value="Ankyrin_rpt"/>
</dbReference>
<accession>A0A0G4F1I0</accession>
<gene>
    <name evidence="5" type="ORF">Cvel_14552</name>
</gene>
<dbReference type="SUPFAM" id="SSF48403">
    <property type="entry name" value="Ankyrin repeat"/>
    <property type="match status" value="1"/>
</dbReference>
<dbReference type="PANTHER" id="PTHR24173:SF74">
    <property type="entry name" value="ANKYRIN REPEAT DOMAIN-CONTAINING PROTEIN 16"/>
    <property type="match status" value="1"/>
</dbReference>
<evidence type="ECO:0000256" key="1">
    <source>
        <dbReference type="ARBA" id="ARBA00022737"/>
    </source>
</evidence>
<dbReference type="PANTHER" id="PTHR24173">
    <property type="entry name" value="ANKYRIN REPEAT CONTAINING"/>
    <property type="match status" value="1"/>
</dbReference>
<dbReference type="SMART" id="SM00248">
    <property type="entry name" value="ANK"/>
    <property type="match status" value="4"/>
</dbReference>
<keyword evidence="3" id="KW-0175">Coiled coil</keyword>
<evidence type="ECO:0000313" key="5">
    <source>
        <dbReference type="EMBL" id="CEM05331.1"/>
    </source>
</evidence>
<keyword evidence="2" id="KW-0040">ANK repeat</keyword>
<name>A0A0G4F1I0_9ALVE</name>
<feature type="compositionally biased region" description="Basic and acidic residues" evidence="4">
    <location>
        <begin position="133"/>
        <end position="168"/>
    </location>
</feature>
<dbReference type="AlphaFoldDB" id="A0A0G4F1I0"/>
<feature type="region of interest" description="Disordered" evidence="4">
    <location>
        <begin position="1"/>
        <end position="40"/>
    </location>
</feature>
<dbReference type="PhylomeDB" id="A0A0G4F1I0"/>
<sequence>MDRKLFNSSLSSSGESKREGGQGGNMNDSFSSSSSSLSLSGVSLGLGGKGRGSDEVDDGSFLDVDLEESFKKIAKEEGWEELRESMFVKKDEKGEIIAIILMPSRACVTSRLLAGKRTSIFEALLGHDEEEAEKGRDGRKGRAEEDENGGRRFERQGGTRANSRERNGNENSQRRKSSSASSCPSKDHAEMRTRLFQAVDEENVKEVKALLAKGAAGSGGLGVNSHGQTVVLLVSRKRDPAILKALLEAGHDSMEPDPCGWTALHYASRFHVTIVKHLIKGTPLHTALMPRTSASTGCSPVIEIVKCLLEAGVDASKVDRFGRTALHVAVSGGLSGSCVEILKVLARSVDVNAVDKKGRRAADLAVHSPHILKELDRSQSSSLPVTAARFHRRLCEVCRPPPSSSEGGSLPPKEYESEGLWGLPHAGTGSAWKEMLELLDSTSSLNMSPSTESLIRSSCAAAASSSRSLDSSLSDLIKEGRRAQNPQSLVARLKRVVVIEIGSSTPFADIFPLLSSLTLEDLCKKATNLGNGWVKQRSAKIKVISDATESSWARATAAFSEMRTGNCWSFQDACARLERAETAKATLLGKMRGLEDSYSECSGKEILKLVVDTCREVLRRLEEVSLVFARLDGELRQLERDAADVRIERALARVLIENSPESLSDKLLEPLEAMLKEDEGHREEEEVLELEVKLAKRRKREGEANSFGRVAVFFGAFVWT</sequence>
<evidence type="ECO:0000256" key="2">
    <source>
        <dbReference type="ARBA" id="ARBA00023043"/>
    </source>
</evidence>
<dbReference type="EMBL" id="CDMZ01000045">
    <property type="protein sequence ID" value="CEM05331.1"/>
    <property type="molecule type" value="Genomic_DNA"/>
</dbReference>
<dbReference type="Gene3D" id="1.25.40.20">
    <property type="entry name" value="Ankyrin repeat-containing domain"/>
    <property type="match status" value="2"/>
</dbReference>
<organism evidence="5">
    <name type="scientific">Chromera velia CCMP2878</name>
    <dbReference type="NCBI Taxonomy" id="1169474"/>
    <lineage>
        <taxon>Eukaryota</taxon>
        <taxon>Sar</taxon>
        <taxon>Alveolata</taxon>
        <taxon>Colpodellida</taxon>
        <taxon>Chromeraceae</taxon>
        <taxon>Chromera</taxon>
    </lineage>
</organism>
<dbReference type="InterPro" id="IPR036770">
    <property type="entry name" value="Ankyrin_rpt-contain_sf"/>
</dbReference>
<feature type="region of interest" description="Disordered" evidence="4">
    <location>
        <begin position="130"/>
        <end position="189"/>
    </location>
</feature>
<dbReference type="Pfam" id="PF12796">
    <property type="entry name" value="Ank_2"/>
    <property type="match status" value="2"/>
</dbReference>
<dbReference type="VEuPathDB" id="CryptoDB:Cvel_14552"/>
<evidence type="ECO:0000256" key="3">
    <source>
        <dbReference type="SAM" id="Coils"/>
    </source>
</evidence>
<proteinExistence type="predicted"/>
<reference evidence="5" key="1">
    <citation type="submission" date="2014-11" db="EMBL/GenBank/DDBJ databases">
        <authorList>
            <person name="Otto D Thomas"/>
            <person name="Naeem Raeece"/>
        </authorList>
    </citation>
    <scope>NUCLEOTIDE SEQUENCE</scope>
</reference>